<gene>
    <name evidence="3" type="ORF">F6J89_09165</name>
</gene>
<dbReference type="Gene3D" id="3.10.180.10">
    <property type="entry name" value="2,3-Dihydroxybiphenyl 1,2-Dioxygenase, domain 1"/>
    <property type="match status" value="1"/>
</dbReference>
<dbReference type="Pfam" id="PF00903">
    <property type="entry name" value="Glyoxalase"/>
    <property type="match status" value="1"/>
</dbReference>
<evidence type="ECO:0000256" key="1">
    <source>
        <dbReference type="SAM" id="MobiDB-lite"/>
    </source>
</evidence>
<sequence>MTAAPNISESQFNSLTPILNVGNIPNSINYYVNILGFKKDWDWGEPPTFASVSRDDVCIFLCQGAQGQPGTWMSIFVDNVDFLYENYKAKGAIIRQAPTNFPWGMREMNIEDPDGHRLRMSSETNEPSDEISLCED</sequence>
<organism evidence="3">
    <name type="scientific">Symploca sp. SIO1C4</name>
    <dbReference type="NCBI Taxonomy" id="2607765"/>
    <lineage>
        <taxon>Bacteria</taxon>
        <taxon>Bacillati</taxon>
        <taxon>Cyanobacteriota</taxon>
        <taxon>Cyanophyceae</taxon>
        <taxon>Coleofasciculales</taxon>
        <taxon>Coleofasciculaceae</taxon>
        <taxon>Symploca</taxon>
    </lineage>
</organism>
<dbReference type="PROSITE" id="PS51819">
    <property type="entry name" value="VOC"/>
    <property type="match status" value="1"/>
</dbReference>
<dbReference type="InterPro" id="IPR037523">
    <property type="entry name" value="VOC_core"/>
</dbReference>
<dbReference type="EMBL" id="JAAHFQ010000134">
    <property type="protein sequence ID" value="NER27786.1"/>
    <property type="molecule type" value="Genomic_DNA"/>
</dbReference>
<dbReference type="CDD" id="cd16355">
    <property type="entry name" value="VOC_like"/>
    <property type="match status" value="1"/>
</dbReference>
<dbReference type="InterPro" id="IPR029068">
    <property type="entry name" value="Glyas_Bleomycin-R_OHBP_Dase"/>
</dbReference>
<comment type="caution">
    <text evidence="3">The sequence shown here is derived from an EMBL/GenBank/DDBJ whole genome shotgun (WGS) entry which is preliminary data.</text>
</comment>
<name>A0A6B3N263_9CYAN</name>
<accession>A0A6B3N263</accession>
<evidence type="ECO:0000313" key="3">
    <source>
        <dbReference type="EMBL" id="NER27786.1"/>
    </source>
</evidence>
<feature type="compositionally biased region" description="Acidic residues" evidence="1">
    <location>
        <begin position="126"/>
        <end position="136"/>
    </location>
</feature>
<dbReference type="AlphaFoldDB" id="A0A6B3N263"/>
<feature type="domain" description="VOC" evidence="2">
    <location>
        <begin position="11"/>
        <end position="123"/>
    </location>
</feature>
<proteinExistence type="predicted"/>
<feature type="region of interest" description="Disordered" evidence="1">
    <location>
        <begin position="114"/>
        <end position="136"/>
    </location>
</feature>
<reference evidence="3" key="1">
    <citation type="submission" date="2019-11" db="EMBL/GenBank/DDBJ databases">
        <title>Genomic insights into an expanded diversity of filamentous marine cyanobacteria reveals the extraordinary biosynthetic potential of Moorea and Okeania.</title>
        <authorList>
            <person name="Ferreira Leao T."/>
            <person name="Wang M."/>
            <person name="Moss N."/>
            <person name="Da Silva R."/>
            <person name="Sanders J."/>
            <person name="Nurk S."/>
            <person name="Gurevich A."/>
            <person name="Humphrey G."/>
            <person name="Reher R."/>
            <person name="Zhu Q."/>
            <person name="Belda-Ferre P."/>
            <person name="Glukhov E."/>
            <person name="Rex R."/>
            <person name="Dorrestein P.C."/>
            <person name="Knight R."/>
            <person name="Pevzner P."/>
            <person name="Gerwick W.H."/>
            <person name="Gerwick L."/>
        </authorList>
    </citation>
    <scope>NUCLEOTIDE SEQUENCE</scope>
    <source>
        <strain evidence="3">SIO1C4</strain>
    </source>
</reference>
<dbReference type="SUPFAM" id="SSF54593">
    <property type="entry name" value="Glyoxalase/Bleomycin resistance protein/Dihydroxybiphenyl dioxygenase"/>
    <property type="match status" value="1"/>
</dbReference>
<dbReference type="InterPro" id="IPR004360">
    <property type="entry name" value="Glyas_Fos-R_dOase_dom"/>
</dbReference>
<evidence type="ECO:0000259" key="2">
    <source>
        <dbReference type="PROSITE" id="PS51819"/>
    </source>
</evidence>
<protein>
    <submittedName>
        <fullName evidence="3">Bleomycin resistance family protein</fullName>
    </submittedName>
</protein>